<feature type="domain" description="HTH crp-type" evidence="5">
    <location>
        <begin position="149"/>
        <end position="216"/>
    </location>
</feature>
<evidence type="ECO:0000256" key="3">
    <source>
        <dbReference type="ARBA" id="ARBA00023163"/>
    </source>
</evidence>
<dbReference type="PANTHER" id="PTHR24567">
    <property type="entry name" value="CRP FAMILY TRANSCRIPTIONAL REGULATORY PROTEIN"/>
    <property type="match status" value="1"/>
</dbReference>
<dbReference type="SMART" id="SM00419">
    <property type="entry name" value="HTH_CRP"/>
    <property type="match status" value="1"/>
</dbReference>
<keyword evidence="7" id="KW-1185">Reference proteome</keyword>
<dbReference type="CDD" id="cd00038">
    <property type="entry name" value="CAP_ED"/>
    <property type="match status" value="1"/>
</dbReference>
<dbReference type="PROSITE" id="PS50042">
    <property type="entry name" value="CNMP_BINDING_3"/>
    <property type="match status" value="1"/>
</dbReference>
<comment type="caution">
    <text evidence="6">The sequence shown here is derived from an EMBL/GenBank/DDBJ whole genome shotgun (WGS) entry which is preliminary data.</text>
</comment>
<dbReference type="InterPro" id="IPR012318">
    <property type="entry name" value="HTH_CRP"/>
</dbReference>
<keyword evidence="2" id="KW-0238">DNA-binding</keyword>
<dbReference type="InterPro" id="IPR036390">
    <property type="entry name" value="WH_DNA-bd_sf"/>
</dbReference>
<evidence type="ECO:0000256" key="2">
    <source>
        <dbReference type="ARBA" id="ARBA00023125"/>
    </source>
</evidence>
<organism evidence="6 7">
    <name type="scientific">Dorea hominis</name>
    <dbReference type="NCBI Taxonomy" id="2763040"/>
    <lineage>
        <taxon>Bacteria</taxon>
        <taxon>Bacillati</taxon>
        <taxon>Bacillota</taxon>
        <taxon>Clostridia</taxon>
        <taxon>Lachnospirales</taxon>
        <taxon>Lachnospiraceae</taxon>
        <taxon>Dorea</taxon>
    </lineage>
</organism>
<evidence type="ECO:0000313" key="7">
    <source>
        <dbReference type="Proteomes" id="UP000647235"/>
    </source>
</evidence>
<gene>
    <name evidence="6" type="ORF">H8S07_11280</name>
</gene>
<dbReference type="RefSeq" id="WP_117538027.1">
    <property type="nucleotide sequence ID" value="NZ_JACOOY010000015.1"/>
</dbReference>
<feature type="domain" description="Cyclic nucleotide-binding" evidence="4">
    <location>
        <begin position="8"/>
        <end position="110"/>
    </location>
</feature>
<protein>
    <submittedName>
        <fullName evidence="6">Crp/Fnr family transcriptional regulator</fullName>
    </submittedName>
</protein>
<accession>A0ABR7EZ79</accession>
<evidence type="ECO:0000313" key="6">
    <source>
        <dbReference type="EMBL" id="MBC5665835.1"/>
    </source>
</evidence>
<dbReference type="PANTHER" id="PTHR24567:SF26">
    <property type="entry name" value="REGULATORY PROTEIN YEIL"/>
    <property type="match status" value="1"/>
</dbReference>
<dbReference type="SUPFAM" id="SSF51206">
    <property type="entry name" value="cAMP-binding domain-like"/>
    <property type="match status" value="1"/>
</dbReference>
<dbReference type="Gene3D" id="2.60.120.10">
    <property type="entry name" value="Jelly Rolls"/>
    <property type="match status" value="1"/>
</dbReference>
<proteinExistence type="predicted"/>
<dbReference type="SMART" id="SM00100">
    <property type="entry name" value="cNMP"/>
    <property type="match status" value="1"/>
</dbReference>
<dbReference type="Pfam" id="PF00027">
    <property type="entry name" value="cNMP_binding"/>
    <property type="match status" value="1"/>
</dbReference>
<dbReference type="InterPro" id="IPR000595">
    <property type="entry name" value="cNMP-bd_dom"/>
</dbReference>
<name>A0ABR7EZ79_9FIRM</name>
<dbReference type="InterPro" id="IPR014710">
    <property type="entry name" value="RmlC-like_jellyroll"/>
</dbReference>
<dbReference type="PROSITE" id="PS51063">
    <property type="entry name" value="HTH_CRP_2"/>
    <property type="match status" value="1"/>
</dbReference>
<dbReference type="CDD" id="cd00092">
    <property type="entry name" value="HTH_CRP"/>
    <property type="match status" value="1"/>
</dbReference>
<keyword evidence="3" id="KW-0804">Transcription</keyword>
<dbReference type="EMBL" id="JACOOY010000015">
    <property type="protein sequence ID" value="MBC5665835.1"/>
    <property type="molecule type" value="Genomic_DNA"/>
</dbReference>
<sequence>MKLEQLQIFHNLTEDEMQKSLVCSQAVVQKYQKNEYIFRQGDRPEKLYFLLNGDVEVGSINLNGKITRINQVSEGEDFGEIELFLHQSAYSGYAKAKNAVKVLEVSKNFFGGRCGNNCVHHSKVVFNMLQVFAEKADKNNHQIEVLTSGNLRQRVATYLLENCNADNQVNLQMNREDLASYLNTTRPSLSRMLLNLQEEGTIRLAGRKTIEVLDHASLQLEE</sequence>
<reference evidence="6 7" key="1">
    <citation type="submission" date="2020-08" db="EMBL/GenBank/DDBJ databases">
        <title>Genome public.</title>
        <authorList>
            <person name="Liu C."/>
            <person name="Sun Q."/>
        </authorList>
    </citation>
    <scope>NUCLEOTIDE SEQUENCE [LARGE SCALE GENOMIC DNA]</scope>
    <source>
        <strain evidence="6 7">NSJ-36</strain>
    </source>
</reference>
<evidence type="ECO:0000259" key="5">
    <source>
        <dbReference type="PROSITE" id="PS51063"/>
    </source>
</evidence>
<dbReference type="InterPro" id="IPR050397">
    <property type="entry name" value="Env_Response_Regulators"/>
</dbReference>
<dbReference type="Proteomes" id="UP000647235">
    <property type="component" value="Unassembled WGS sequence"/>
</dbReference>
<dbReference type="SUPFAM" id="SSF46785">
    <property type="entry name" value="Winged helix' DNA-binding domain"/>
    <property type="match status" value="1"/>
</dbReference>
<evidence type="ECO:0000259" key="4">
    <source>
        <dbReference type="PROSITE" id="PS50042"/>
    </source>
</evidence>
<evidence type="ECO:0000256" key="1">
    <source>
        <dbReference type="ARBA" id="ARBA00023015"/>
    </source>
</evidence>
<dbReference type="Pfam" id="PF13545">
    <property type="entry name" value="HTH_Crp_2"/>
    <property type="match status" value="1"/>
</dbReference>
<dbReference type="InterPro" id="IPR018490">
    <property type="entry name" value="cNMP-bd_dom_sf"/>
</dbReference>
<keyword evidence="1" id="KW-0805">Transcription regulation</keyword>